<dbReference type="SUPFAM" id="SSF52540">
    <property type="entry name" value="P-loop containing nucleoside triphosphate hydrolases"/>
    <property type="match status" value="1"/>
</dbReference>
<evidence type="ECO:0000256" key="1">
    <source>
        <dbReference type="SAM" id="Coils"/>
    </source>
</evidence>
<protein>
    <submittedName>
        <fullName evidence="2">Uncharacterized protein YPO0396</fullName>
    </submittedName>
</protein>
<reference evidence="2 3" key="1">
    <citation type="submission" date="2016-10" db="EMBL/GenBank/DDBJ databases">
        <authorList>
            <person name="de Groot N.N."/>
        </authorList>
    </citation>
    <scope>NUCLEOTIDE SEQUENCE [LARGE SCALE GENOMIC DNA]</scope>
    <source>
        <strain evidence="2 3">DSM 1283</strain>
    </source>
</reference>
<dbReference type="InterPro" id="IPR027417">
    <property type="entry name" value="P-loop_NTPase"/>
</dbReference>
<dbReference type="Pfam" id="PF13555">
    <property type="entry name" value="AAA_29"/>
    <property type="match status" value="1"/>
</dbReference>
<keyword evidence="1" id="KW-0175">Coiled coil</keyword>
<dbReference type="STRING" id="1527.SAMN04489757_11423"/>
<dbReference type="Pfam" id="PF13558">
    <property type="entry name" value="SbcC_Walker_B"/>
    <property type="match status" value="1"/>
</dbReference>
<dbReference type="RefSeq" id="WP_091686428.1">
    <property type="nucleotide sequence ID" value="NZ_BAABFM010000048.1"/>
</dbReference>
<organism evidence="2 3">
    <name type="scientific">Anaerocolumna aminovalerica</name>
    <dbReference type="NCBI Taxonomy" id="1527"/>
    <lineage>
        <taxon>Bacteria</taxon>
        <taxon>Bacillati</taxon>
        <taxon>Bacillota</taxon>
        <taxon>Clostridia</taxon>
        <taxon>Lachnospirales</taxon>
        <taxon>Lachnospiraceae</taxon>
        <taxon>Anaerocolumna</taxon>
    </lineage>
</organism>
<gene>
    <name evidence="2" type="ORF">SAMN04489757_11423</name>
</gene>
<dbReference type="EMBL" id="FOWD01000014">
    <property type="protein sequence ID" value="SFO23098.1"/>
    <property type="molecule type" value="Genomic_DNA"/>
</dbReference>
<feature type="coiled-coil region" evidence="1">
    <location>
        <begin position="410"/>
        <end position="437"/>
    </location>
</feature>
<dbReference type="PANTHER" id="PTHR32182">
    <property type="entry name" value="DNA REPLICATION AND REPAIR PROTEIN RECF"/>
    <property type="match status" value="1"/>
</dbReference>
<feature type="coiled-coil region" evidence="1">
    <location>
        <begin position="613"/>
        <end position="640"/>
    </location>
</feature>
<name>A0A1I5FH20_9FIRM</name>
<dbReference type="AlphaFoldDB" id="A0A1I5FH20"/>
<accession>A0A1I5FH20</accession>
<dbReference type="Gene3D" id="3.40.50.300">
    <property type="entry name" value="P-loop containing nucleotide triphosphate hydrolases"/>
    <property type="match status" value="1"/>
</dbReference>
<evidence type="ECO:0000313" key="3">
    <source>
        <dbReference type="Proteomes" id="UP000198806"/>
    </source>
</evidence>
<dbReference type="PANTHER" id="PTHR32182:SF0">
    <property type="entry name" value="DNA REPLICATION AND REPAIR PROTEIN RECF"/>
    <property type="match status" value="1"/>
</dbReference>
<proteinExistence type="predicted"/>
<evidence type="ECO:0000313" key="2">
    <source>
        <dbReference type="EMBL" id="SFO23098.1"/>
    </source>
</evidence>
<dbReference type="OrthoDB" id="174137at2"/>
<dbReference type="GO" id="GO:0000731">
    <property type="term" value="P:DNA synthesis involved in DNA repair"/>
    <property type="evidence" value="ECO:0007669"/>
    <property type="project" value="TreeGrafter"/>
</dbReference>
<feature type="coiled-coil region" evidence="1">
    <location>
        <begin position="228"/>
        <end position="258"/>
    </location>
</feature>
<sequence length="1119" mass="131739">MDRFQSLTRMCLNNWHYINEKVLSFHNEINFFTGHSGSGKSTVLDALQIVLYADTNGRGFFNKAAKEDSDRTLIEYLRGMKVVQEDNKISYLRNKNFSSTIVLEFQDTETGKYQSLGVIFDVDVSVNDINRMFFWHGGKLLPNCYRDGERVFSVNELKEHMKENYSKEEYYFSRTNEKFRNELYSNYFGGLHPKHFPALFKKAIPFKMDMKLEEFVKNYICTENDIHIEDMQDSVAGYTRLKRRLEDTKNEIRILTQLHDQFEKYRIYADRAIQYQYNIDKLDIKNLEGKLEYIQRKQLDYEQDVSLLEQSIKGLEEELVIIQKQRDEVMLTIQNSGYDSLEAELKALNQVLEFMYRNKAAYDKIADGLKCWLNTELLEPAVQEGILHFSDYEVSSYEIEQIKSGIMEIRQGLQQDKEELSLKLQELKNSIIGITKQIITLQHGQKAYPAYLLEVKDFIKRKLEEHYEEPVQVDVLADVLEVKDERWLNAIEGYMGNNKLGLIVPPQYAKEAMKLYQSLDPKKYYKAAVIDTEKVLKDNKVIMKKSLAEEVETDLEYARAYVDFLLGAVIKCHNIEELRENKSGITADCMLYQGFKLQHINPRNYTEYAYIGRSSIERRLKQLEHDVSELQKQKRPLDEQIRKLTDVLNYETLTEETDSLIQKLKEIHEIGKQEEKKWEYQRKIKELKEKDIDALIEKQRLLEETIRSKTKQKESAGVDLRTKNHELNSFKDTLLALNEELLQKQNVFSPEESREASYDSFMKEQGYRKADSIRFELLNKKQDSERKREEEFNKLVLKREEYRNAYSFRGFSLTSKDNEEYNQLLENLISDKLSEYTEKANEQAKQAVYHFKTDFVYKIRDAIKEVMQQKEDLNRILAQLDFGKDKYRFIITKNRGEDGKFYDMFMDENLDINPHQLAGKNDNQMDIFSLQHEKDYSDLINELIELFMPPENSDPKLLEEARINMERYADYRTYLSFDMEQLVEGMPPMRLSKMLTKNSGGEGQNPLYVALLASFAQVYRINLKANIRRRPTPRLVVLDEAFSKMDAEKVGSSIRLIRKLGFQAVISATNDKIQNYVDNVDKTFVFANPNKNRISIQEFEKKEFQELLTVESDGEDETA</sequence>
<dbReference type="Proteomes" id="UP000198806">
    <property type="component" value="Unassembled WGS sequence"/>
</dbReference>
<keyword evidence="3" id="KW-1185">Reference proteome</keyword>
<feature type="coiled-coil region" evidence="1">
    <location>
        <begin position="284"/>
        <end position="358"/>
    </location>
</feature>
<feature type="coiled-coil region" evidence="1">
    <location>
        <begin position="670"/>
        <end position="740"/>
    </location>
</feature>
<dbReference type="GO" id="GO:0006302">
    <property type="term" value="P:double-strand break repair"/>
    <property type="evidence" value="ECO:0007669"/>
    <property type="project" value="TreeGrafter"/>
</dbReference>